<protein>
    <submittedName>
        <fullName evidence="1">Uncharacterized protein</fullName>
    </submittedName>
</protein>
<evidence type="ECO:0000313" key="1">
    <source>
        <dbReference type="EMBL" id="MCW4154718.1"/>
    </source>
</evidence>
<dbReference type="EMBL" id="JAPDVH010000001">
    <property type="protein sequence ID" value="MCW4154718.1"/>
    <property type="molecule type" value="Genomic_DNA"/>
</dbReference>
<dbReference type="Proteomes" id="UP001209168">
    <property type="component" value="Unassembled WGS sequence"/>
</dbReference>
<gene>
    <name evidence="1" type="ORF">ONT23_03980</name>
</gene>
<evidence type="ECO:0000313" key="2">
    <source>
        <dbReference type="Proteomes" id="UP001209168"/>
    </source>
</evidence>
<accession>A0AAW5UMQ5</accession>
<dbReference type="RefSeq" id="WP_186292200.1">
    <property type="nucleotide sequence ID" value="NZ_CATKVV010000003.1"/>
</dbReference>
<proteinExistence type="predicted"/>
<reference evidence="1" key="1">
    <citation type="submission" date="2022-11" db="EMBL/GenBank/DDBJ databases">
        <title>Genomic repertoires linked with pathogenic potency of arthritogenic Prevotella copri isolated from the gut of rheumatoid arthritis patients.</title>
        <authorList>
            <person name="Nii T."/>
            <person name="Maeda Y."/>
            <person name="Motooka D."/>
            <person name="Naito M."/>
            <person name="Matsumoto Y."/>
            <person name="Ogawa T."/>
            <person name="Oguro-Igashira E."/>
            <person name="Kishikawa T."/>
            <person name="Yamashita M."/>
            <person name="Koizumi S."/>
            <person name="Kurakawa T."/>
            <person name="Okumura R."/>
            <person name="Kayama H."/>
            <person name="Murakami M."/>
            <person name="Sakaguchi T."/>
            <person name="Das B."/>
            <person name="Nakamura S."/>
            <person name="Okada Y."/>
            <person name="Kumanogoh A."/>
            <person name="Takeda K."/>
        </authorList>
    </citation>
    <scope>NUCLEOTIDE SEQUENCE</scope>
    <source>
        <strain evidence="1">H012_8</strain>
    </source>
</reference>
<dbReference type="AlphaFoldDB" id="A0AAW5UMQ5"/>
<sequence length="45" mass="5071">MKEKKLKVFALPIEEFEKKYPVSYSIVVPGIPEGHVAKVVSVRPC</sequence>
<organism evidence="1 2">
    <name type="scientific">Segatella copri</name>
    <dbReference type="NCBI Taxonomy" id="165179"/>
    <lineage>
        <taxon>Bacteria</taxon>
        <taxon>Pseudomonadati</taxon>
        <taxon>Bacteroidota</taxon>
        <taxon>Bacteroidia</taxon>
        <taxon>Bacteroidales</taxon>
        <taxon>Prevotellaceae</taxon>
        <taxon>Segatella</taxon>
    </lineage>
</organism>
<name>A0AAW5UMQ5_9BACT</name>
<comment type="caution">
    <text evidence="1">The sequence shown here is derived from an EMBL/GenBank/DDBJ whole genome shotgun (WGS) entry which is preliminary data.</text>
</comment>